<feature type="compositionally biased region" description="Gly residues" evidence="1">
    <location>
        <begin position="273"/>
        <end position="312"/>
    </location>
</feature>
<feature type="compositionally biased region" description="Low complexity" evidence="1">
    <location>
        <begin position="520"/>
        <end position="555"/>
    </location>
</feature>
<feature type="compositionally biased region" description="Gly residues" evidence="1">
    <location>
        <begin position="26"/>
        <end position="38"/>
    </location>
</feature>
<feature type="compositionally biased region" description="Gly residues" evidence="1">
    <location>
        <begin position="662"/>
        <end position="684"/>
    </location>
</feature>
<feature type="compositionally biased region" description="Low complexity" evidence="1">
    <location>
        <begin position="582"/>
        <end position="600"/>
    </location>
</feature>
<feature type="region of interest" description="Disordered" evidence="1">
    <location>
        <begin position="228"/>
        <end position="464"/>
    </location>
</feature>
<protein>
    <submittedName>
        <fullName evidence="2">Uncharacterized protein</fullName>
    </submittedName>
</protein>
<reference evidence="2" key="1">
    <citation type="journal article" date="2020" name="bioRxiv">
        <title>Comparative genomics of Chlamydomonas.</title>
        <authorList>
            <person name="Craig R.J."/>
            <person name="Hasan A.R."/>
            <person name="Ness R.W."/>
            <person name="Keightley P.D."/>
        </authorList>
    </citation>
    <scope>NUCLEOTIDE SEQUENCE</scope>
    <source>
        <strain evidence="2">CCAP 11/173</strain>
    </source>
</reference>
<feature type="compositionally biased region" description="Low complexity" evidence="1">
    <location>
        <begin position="433"/>
        <end position="464"/>
    </location>
</feature>
<sequence length="853" mass="86000">MTRQGLATAGGGGGSSRRSLRESSSGSGGGGSGGGGGKSWQPYDTCVCVFDFDETLRVVSPDKSNFDMPAPDGPGIVKACKDNGWEIGIASANDNNGKLQKVLSTTAYNQAGVFTPEFFTSNAFQYHWYNKTISLEAIKDYYDTYPQCMMLFDDMEHNRKYADAAGVIFQKVSNDTGVRWSDFDTARKTLANQCWCAKPKDRSYGSGYHTPPDRDFANRDRYGRPLQRYEDKSSNSSFAPSSSPSSSGNKATFSGDAGKGSGGRGSRQADSAKGGGDGSGSGSSGRSSGGGSGGSGGSIGSGGSGDSGGSGGSRDNNKRKDDEGRSSEIQDAGGNSSGSPAGGSRTSGSSSAGSSSSSSSNSSSSPDVEYDYQETISDRVQPGDMWPSVAATAAAPSSSSTSAGSSGGSSATATAALMAAAGSAAPQAPPPQRQQQSAAAAAASAVPVAPAAAEAVPPAAAVSQPAAVNSGVLQAAAGADTVRDGGGEAAAEPQRPDSAAPTGSAVETTTASDGTRRTQPEAPAATTTAGRPGAAAPSQPAAAPGPQQTAAAPAPVNGSGFVWVYDAPTNSYVRAPAPPAEATPNNATSSTSATNGSSGNRASSAKGSNGVGSSRGSSAAGDGGTAEIAPQPSLGSAAAIPPPSAPQSAGGRRLAQSAASGGWQGGFLGRWMAGGGLEDGGGTEGQQQPARAPTDRLPPVPASKPRDTCVCAFDFDGVLRAAPPGARDQDVPAPDAKRVVQGCKMHYDDKSITLGNIIKYYDTQPGCVMLFDDQEWNKAYASDLGVLMIMTPTNAGIRYADFTRGASELQRFCDCATPTERSYSAFSLAPSDRSYLPALQAAKATGARQKRRL</sequence>
<feature type="compositionally biased region" description="Low complexity" evidence="1">
    <location>
        <begin position="234"/>
        <end position="247"/>
    </location>
</feature>
<organism evidence="2 3">
    <name type="scientific">Chlamydomonas schloesseri</name>
    <dbReference type="NCBI Taxonomy" id="2026947"/>
    <lineage>
        <taxon>Eukaryota</taxon>
        <taxon>Viridiplantae</taxon>
        <taxon>Chlorophyta</taxon>
        <taxon>core chlorophytes</taxon>
        <taxon>Chlorophyceae</taxon>
        <taxon>CS clade</taxon>
        <taxon>Chlamydomonadales</taxon>
        <taxon>Chlamydomonadaceae</taxon>
        <taxon>Chlamydomonas</taxon>
    </lineage>
</organism>
<name>A0A836B3W5_9CHLO</name>
<proteinExistence type="predicted"/>
<feature type="compositionally biased region" description="Low complexity" evidence="1">
    <location>
        <begin position="387"/>
        <end position="426"/>
    </location>
</feature>
<dbReference type="Proteomes" id="UP000613740">
    <property type="component" value="Unassembled WGS sequence"/>
</dbReference>
<evidence type="ECO:0000256" key="1">
    <source>
        <dbReference type="SAM" id="MobiDB-lite"/>
    </source>
</evidence>
<dbReference type="SUPFAM" id="SSF56784">
    <property type="entry name" value="HAD-like"/>
    <property type="match status" value="1"/>
</dbReference>
<feature type="region of interest" description="Disordered" evidence="1">
    <location>
        <begin position="1"/>
        <end position="38"/>
    </location>
</feature>
<dbReference type="Gene3D" id="3.40.50.1000">
    <property type="entry name" value="HAD superfamily/HAD-like"/>
    <property type="match status" value="1"/>
</dbReference>
<evidence type="ECO:0000313" key="2">
    <source>
        <dbReference type="EMBL" id="KAG2446961.1"/>
    </source>
</evidence>
<dbReference type="AlphaFoldDB" id="A0A836B3W5"/>
<gene>
    <name evidence="2" type="ORF">HYH02_008115</name>
</gene>
<dbReference type="InterPro" id="IPR023214">
    <property type="entry name" value="HAD_sf"/>
</dbReference>
<feature type="region of interest" description="Disordered" evidence="1">
    <location>
        <begin position="479"/>
        <end position="703"/>
    </location>
</feature>
<accession>A0A836B3W5</accession>
<feature type="compositionally biased region" description="Low complexity" evidence="1">
    <location>
        <begin position="607"/>
        <end position="620"/>
    </location>
</feature>
<dbReference type="InterPro" id="IPR036412">
    <property type="entry name" value="HAD-like_sf"/>
</dbReference>
<keyword evidence="3" id="KW-1185">Reference proteome</keyword>
<dbReference type="OrthoDB" id="548625at2759"/>
<feature type="compositionally biased region" description="Basic and acidic residues" evidence="1">
    <location>
        <begin position="315"/>
        <end position="328"/>
    </location>
</feature>
<evidence type="ECO:0000313" key="3">
    <source>
        <dbReference type="Proteomes" id="UP000613740"/>
    </source>
</evidence>
<comment type="caution">
    <text evidence="2">The sequence shown here is derived from an EMBL/GenBank/DDBJ whole genome shotgun (WGS) entry which is preliminary data.</text>
</comment>
<feature type="compositionally biased region" description="Low complexity" evidence="1">
    <location>
        <begin position="646"/>
        <end position="661"/>
    </location>
</feature>
<dbReference type="EMBL" id="JAEHOD010000024">
    <property type="protein sequence ID" value="KAG2446961.1"/>
    <property type="molecule type" value="Genomic_DNA"/>
</dbReference>
<feature type="compositionally biased region" description="Low complexity" evidence="1">
    <location>
        <begin position="332"/>
        <end position="365"/>
    </location>
</feature>